<dbReference type="eggNOG" id="COG3287">
    <property type="taxonomic scope" value="Bacteria"/>
</dbReference>
<dbReference type="AlphaFoldDB" id="A0A1H9U5Q3"/>
<dbReference type="InterPro" id="IPR019494">
    <property type="entry name" value="FIST_C"/>
</dbReference>
<feature type="domain" description="FIST C-domain" evidence="1">
    <location>
        <begin position="221"/>
        <end position="351"/>
    </location>
</feature>
<sequence>MQTFIGNSFNKDAKTAVAEATKGLSNPHMILFFANFNMVEAVAKELKERYPDVPTIGTCAISYFEKDASDNKLIVIGFGSDAKVKVGVLRYLSTTPLYDIMDLKNAVKEVGPGDEDTICMEFCTNDEEILVTTMNVVLGQKKVRLVGGTVFGVPDGKKGCVAVNGEIYEDACCYAVIKNTSGKIRTYSENIYKLKPDAKRHIATKVNLKTKELVQMDYKPASEVYANELGIPKSQIVDNVLENPLGRIIGDEVYICSQYGIGEGGSLINYKKFNENDTVAILHLEDYEAINADTRSKIKAENPKISFVFSVNCIYRHLLFTNKNHLQDFMNDMGSLGKHVGIVGGGEQYKTQHVNQTMVCAVFD</sequence>
<dbReference type="Pfam" id="PF10442">
    <property type="entry name" value="FIST_C"/>
    <property type="match status" value="1"/>
</dbReference>
<evidence type="ECO:0000313" key="3">
    <source>
        <dbReference type="Proteomes" id="UP000182584"/>
    </source>
</evidence>
<name>A0A1H9U5Q3_BUTFI</name>
<dbReference type="Proteomes" id="UP000182584">
    <property type="component" value="Unassembled WGS sequence"/>
</dbReference>
<dbReference type="PANTHER" id="PTHR40252:SF2">
    <property type="entry name" value="BLR0328 PROTEIN"/>
    <property type="match status" value="1"/>
</dbReference>
<dbReference type="SMART" id="SM01204">
    <property type="entry name" value="FIST_C"/>
    <property type="match status" value="1"/>
</dbReference>
<accession>A0A1H9U5Q3</accession>
<dbReference type="Pfam" id="PF08495">
    <property type="entry name" value="FIST"/>
    <property type="match status" value="1"/>
</dbReference>
<proteinExistence type="predicted"/>
<evidence type="ECO:0000313" key="2">
    <source>
        <dbReference type="EMBL" id="SES04766.1"/>
    </source>
</evidence>
<protein>
    <submittedName>
        <fullName evidence="2">Uncharacterized conserved protein, contains FIST_N domain</fullName>
    </submittedName>
</protein>
<evidence type="ECO:0000259" key="1">
    <source>
        <dbReference type="SMART" id="SM01204"/>
    </source>
</evidence>
<dbReference type="RefSeq" id="WP_022753912.1">
    <property type="nucleotide sequence ID" value="NZ_FOGJ01000017.1"/>
</dbReference>
<gene>
    <name evidence="2" type="ORF">SAMN04487884_11762</name>
</gene>
<dbReference type="PANTHER" id="PTHR40252">
    <property type="entry name" value="BLR0328 PROTEIN"/>
    <property type="match status" value="1"/>
</dbReference>
<dbReference type="InterPro" id="IPR013702">
    <property type="entry name" value="FIST_domain_N"/>
</dbReference>
<reference evidence="2 3" key="1">
    <citation type="submission" date="2016-10" db="EMBL/GenBank/DDBJ databases">
        <authorList>
            <person name="de Groot N.N."/>
        </authorList>
    </citation>
    <scope>NUCLEOTIDE SEQUENCE [LARGE SCALE GENOMIC DNA]</scope>
    <source>
        <strain evidence="2 3">AR40</strain>
    </source>
</reference>
<organism evidence="2 3">
    <name type="scientific">Butyrivibrio fibrisolvens</name>
    <dbReference type="NCBI Taxonomy" id="831"/>
    <lineage>
        <taxon>Bacteria</taxon>
        <taxon>Bacillati</taxon>
        <taxon>Bacillota</taxon>
        <taxon>Clostridia</taxon>
        <taxon>Lachnospirales</taxon>
        <taxon>Lachnospiraceae</taxon>
        <taxon>Butyrivibrio</taxon>
    </lineage>
</organism>
<dbReference type="OrthoDB" id="9770293at2"/>
<dbReference type="EMBL" id="FOGJ01000017">
    <property type="protein sequence ID" value="SES04766.1"/>
    <property type="molecule type" value="Genomic_DNA"/>
</dbReference>